<dbReference type="Proteomes" id="UP000489600">
    <property type="component" value="Unassembled WGS sequence"/>
</dbReference>
<proteinExistence type="predicted"/>
<accession>A0A565ATJ6</accession>
<name>A0A565ATJ6_9BRAS</name>
<gene>
    <name evidence="1" type="ORF">ANE_LOCUS3161</name>
</gene>
<protein>
    <submittedName>
        <fullName evidence="1">Uncharacterized protein</fullName>
    </submittedName>
</protein>
<evidence type="ECO:0000313" key="2">
    <source>
        <dbReference type="Proteomes" id="UP000489600"/>
    </source>
</evidence>
<dbReference type="AlphaFoldDB" id="A0A565ATJ6"/>
<comment type="caution">
    <text evidence="1">The sequence shown here is derived from an EMBL/GenBank/DDBJ whole genome shotgun (WGS) entry which is preliminary data.</text>
</comment>
<reference evidence="1" key="1">
    <citation type="submission" date="2019-07" db="EMBL/GenBank/DDBJ databases">
        <authorList>
            <person name="Dittberner H."/>
        </authorList>
    </citation>
    <scope>NUCLEOTIDE SEQUENCE [LARGE SCALE GENOMIC DNA]</scope>
</reference>
<keyword evidence="2" id="KW-1185">Reference proteome</keyword>
<sequence>MHHLRRCSAVQILPSSRSTASPPLGRHEVLQKIGVSSPPSVGDVAVVVSRPSAPSNCSVARRAVTRLVLLSLSSPTARELTGILYRRLVLPAKLEFSKPMEPPDPPIPPDPPLRSLSLASYLLRRSYHCPSSSFLLRSRNLVPQSLISHPSPPLF</sequence>
<dbReference type="EMBL" id="CABITT030000001">
    <property type="protein sequence ID" value="VVA92716.1"/>
    <property type="molecule type" value="Genomic_DNA"/>
</dbReference>
<organism evidence="1 2">
    <name type="scientific">Arabis nemorensis</name>
    <dbReference type="NCBI Taxonomy" id="586526"/>
    <lineage>
        <taxon>Eukaryota</taxon>
        <taxon>Viridiplantae</taxon>
        <taxon>Streptophyta</taxon>
        <taxon>Embryophyta</taxon>
        <taxon>Tracheophyta</taxon>
        <taxon>Spermatophyta</taxon>
        <taxon>Magnoliopsida</taxon>
        <taxon>eudicotyledons</taxon>
        <taxon>Gunneridae</taxon>
        <taxon>Pentapetalae</taxon>
        <taxon>rosids</taxon>
        <taxon>malvids</taxon>
        <taxon>Brassicales</taxon>
        <taxon>Brassicaceae</taxon>
        <taxon>Arabideae</taxon>
        <taxon>Arabis</taxon>
    </lineage>
</organism>
<evidence type="ECO:0000313" key="1">
    <source>
        <dbReference type="EMBL" id="VVA92716.1"/>
    </source>
</evidence>